<sequence>METKADLSTGDSPAASTLPKNGPSTSSNGWPTGPKSYEIKNVIGMGATAQVYAAMCIPRNQRCAIKRINLEKVSTNMEELCKEIQAMSLCNHENVVNYYTSFVVDEELWLVIKLLAGGSLHDIIKYRLENEDCRHGVFDETTIATVLKEVLKGLEYFHHNGQIHRDIKAGNILLGEDGSVQIADFGVSAFIANYGGGLRDNCRHTFVGTPCFMAPEVMEQVVGYDYKADIWSFGITAIELATGRAPYHKFPAMKVLMLTLQNESPSLETGAEIKDQYKHYSKNFRKLITDCLQKDPTKRPTATELLKYPFFKKVKDRKYLKETLLDHGPGMYIKPYDETSSSDKHGSGRFFRTESGDWTFTEDDEYVSPAPTEVDAIDAVDNVGLLSNGLLEETAPWTNGEVVGFVLRVRNQNRELNDIRFEYTIGVDAADAIAAELISAGLVDGRDLSVVGAALRKTIEHPPLSRSIVFPLTSGVSPNEVPDESSLLGFAQLTVLGVFPSDGTSPIEENSCSQPPPATQPEPIVSG</sequence>
<evidence type="ECO:0000313" key="17">
    <source>
        <dbReference type="Proteomes" id="UP000186922"/>
    </source>
</evidence>
<dbReference type="SMART" id="SM00220">
    <property type="entry name" value="S_TKc"/>
    <property type="match status" value="1"/>
</dbReference>
<dbReference type="PROSITE" id="PS00107">
    <property type="entry name" value="PROTEIN_KINASE_ATP"/>
    <property type="match status" value="1"/>
</dbReference>
<dbReference type="InterPro" id="IPR011009">
    <property type="entry name" value="Kinase-like_dom_sf"/>
</dbReference>
<dbReference type="EMBL" id="BDGG01000014">
    <property type="protein sequence ID" value="GAV07250.1"/>
    <property type="molecule type" value="Genomic_DNA"/>
</dbReference>
<dbReference type="InterPro" id="IPR024678">
    <property type="entry name" value="Kinase_OSR1/WNK_CCT"/>
</dbReference>
<keyword evidence="9" id="KW-0418">Kinase</keyword>
<dbReference type="InterPro" id="IPR050629">
    <property type="entry name" value="STE20/SPS1-PAK"/>
</dbReference>
<comment type="similarity">
    <text evidence="2">Belongs to the protein kinase superfamily. STE Ser/Thr protein kinase family. STE20 subfamily.</text>
</comment>
<dbReference type="OrthoDB" id="8693905at2759"/>
<dbReference type="InterPro" id="IPR017441">
    <property type="entry name" value="Protein_kinase_ATP_BS"/>
</dbReference>
<dbReference type="Gene3D" id="3.30.200.20">
    <property type="entry name" value="Phosphorylase Kinase, domain 1"/>
    <property type="match status" value="1"/>
</dbReference>
<comment type="caution">
    <text evidence="16">The sequence shown here is derived from an EMBL/GenBank/DDBJ whole genome shotgun (WGS) entry which is preliminary data.</text>
</comment>
<evidence type="ECO:0000256" key="3">
    <source>
        <dbReference type="ARBA" id="ARBA00012513"/>
    </source>
</evidence>
<comment type="catalytic activity">
    <reaction evidence="12">
        <text>L-seryl-[protein] + ATP = O-phospho-L-seryl-[protein] + ADP + H(+)</text>
        <dbReference type="Rhea" id="RHEA:17989"/>
        <dbReference type="Rhea" id="RHEA-COMP:9863"/>
        <dbReference type="Rhea" id="RHEA-COMP:11604"/>
        <dbReference type="ChEBI" id="CHEBI:15378"/>
        <dbReference type="ChEBI" id="CHEBI:29999"/>
        <dbReference type="ChEBI" id="CHEBI:30616"/>
        <dbReference type="ChEBI" id="CHEBI:83421"/>
        <dbReference type="ChEBI" id="CHEBI:456216"/>
        <dbReference type="EC" id="2.7.11.1"/>
    </reaction>
</comment>
<gene>
    <name evidence="16" type="primary">RvY_17111-1</name>
    <name evidence="16" type="synonym">RvY_17111.1</name>
    <name evidence="16" type="ORF">RvY_17111</name>
</gene>
<accession>A0A1D1W0Z9</accession>
<feature type="compositionally biased region" description="Polar residues" evidence="14">
    <location>
        <begin position="502"/>
        <end position="513"/>
    </location>
</feature>
<feature type="compositionally biased region" description="Polar residues" evidence="14">
    <location>
        <begin position="9"/>
        <end position="30"/>
    </location>
</feature>
<keyword evidence="5" id="KW-0723">Serine/threonine-protein kinase</keyword>
<dbReference type="Pfam" id="PF00069">
    <property type="entry name" value="Pkinase"/>
    <property type="match status" value="1"/>
</dbReference>
<dbReference type="Gene3D" id="1.10.510.10">
    <property type="entry name" value="Transferase(Phosphotransferase) domain 1"/>
    <property type="match status" value="1"/>
</dbReference>
<evidence type="ECO:0000256" key="7">
    <source>
        <dbReference type="ARBA" id="ARBA00022679"/>
    </source>
</evidence>
<evidence type="ECO:0000256" key="5">
    <source>
        <dbReference type="ARBA" id="ARBA00022527"/>
    </source>
</evidence>
<comment type="catalytic activity">
    <reaction evidence="11">
        <text>L-threonyl-[protein] + ATP = O-phospho-L-threonyl-[protein] + ADP + H(+)</text>
        <dbReference type="Rhea" id="RHEA:46608"/>
        <dbReference type="Rhea" id="RHEA-COMP:11060"/>
        <dbReference type="Rhea" id="RHEA-COMP:11605"/>
        <dbReference type="ChEBI" id="CHEBI:15378"/>
        <dbReference type="ChEBI" id="CHEBI:30013"/>
        <dbReference type="ChEBI" id="CHEBI:30616"/>
        <dbReference type="ChEBI" id="CHEBI:61977"/>
        <dbReference type="ChEBI" id="CHEBI:456216"/>
        <dbReference type="EC" id="2.7.11.1"/>
    </reaction>
</comment>
<feature type="region of interest" description="Disordered" evidence="14">
    <location>
        <begin position="502"/>
        <end position="527"/>
    </location>
</feature>
<dbReference type="FunFam" id="1.10.510.10:FF:000068">
    <property type="entry name" value="STE20/SPS1-related proline-alanine-rich protein kinase"/>
    <property type="match status" value="1"/>
</dbReference>
<evidence type="ECO:0000313" key="16">
    <source>
        <dbReference type="EMBL" id="GAV07250.1"/>
    </source>
</evidence>
<dbReference type="AlphaFoldDB" id="A0A1D1W0Z9"/>
<dbReference type="GO" id="GO:0005524">
    <property type="term" value="F:ATP binding"/>
    <property type="evidence" value="ECO:0007669"/>
    <property type="project" value="UniProtKB-UniRule"/>
</dbReference>
<dbReference type="SUPFAM" id="SSF56112">
    <property type="entry name" value="Protein kinase-like (PK-like)"/>
    <property type="match status" value="1"/>
</dbReference>
<evidence type="ECO:0000256" key="13">
    <source>
        <dbReference type="PROSITE-ProRule" id="PRU10141"/>
    </source>
</evidence>
<feature type="region of interest" description="Disordered" evidence="14">
    <location>
        <begin position="1"/>
        <end position="32"/>
    </location>
</feature>
<dbReference type="Gene3D" id="3.10.20.90">
    <property type="entry name" value="Phosphatidylinositol 3-kinase Catalytic Subunit, Chain A, domain 1"/>
    <property type="match status" value="1"/>
</dbReference>
<dbReference type="GO" id="GO:0004674">
    <property type="term" value="F:protein serine/threonine kinase activity"/>
    <property type="evidence" value="ECO:0007669"/>
    <property type="project" value="UniProtKB-KW"/>
</dbReference>
<dbReference type="PANTHER" id="PTHR48012">
    <property type="entry name" value="STERILE20-LIKE KINASE, ISOFORM B-RELATED"/>
    <property type="match status" value="1"/>
</dbReference>
<keyword evidence="6" id="KW-0597">Phosphoprotein</keyword>
<feature type="domain" description="Protein kinase" evidence="15">
    <location>
        <begin position="37"/>
        <end position="311"/>
    </location>
</feature>
<keyword evidence="7" id="KW-0808">Transferase</keyword>
<keyword evidence="8 13" id="KW-0547">Nucleotide-binding</keyword>
<evidence type="ECO:0000256" key="1">
    <source>
        <dbReference type="ARBA" id="ARBA00004496"/>
    </source>
</evidence>
<evidence type="ECO:0000256" key="6">
    <source>
        <dbReference type="ARBA" id="ARBA00022553"/>
    </source>
</evidence>
<keyword evidence="4" id="KW-0963">Cytoplasm</keyword>
<evidence type="ECO:0000256" key="8">
    <source>
        <dbReference type="ARBA" id="ARBA00022741"/>
    </source>
</evidence>
<dbReference type="PANTHER" id="PTHR48012:SF16">
    <property type="entry name" value="NON-SPECIFIC SERINE_THREONINE PROTEIN KINASE"/>
    <property type="match status" value="1"/>
</dbReference>
<keyword evidence="17" id="KW-1185">Reference proteome</keyword>
<dbReference type="EC" id="2.7.11.1" evidence="3"/>
<reference evidence="16 17" key="1">
    <citation type="journal article" date="2016" name="Nat. Commun.">
        <title>Extremotolerant tardigrade genome and improved radiotolerance of human cultured cells by tardigrade-unique protein.</title>
        <authorList>
            <person name="Hashimoto T."/>
            <person name="Horikawa D.D."/>
            <person name="Saito Y."/>
            <person name="Kuwahara H."/>
            <person name="Kozuka-Hata H."/>
            <person name="Shin-I T."/>
            <person name="Minakuchi Y."/>
            <person name="Ohishi K."/>
            <person name="Motoyama A."/>
            <person name="Aizu T."/>
            <person name="Enomoto A."/>
            <person name="Kondo K."/>
            <person name="Tanaka S."/>
            <person name="Hara Y."/>
            <person name="Koshikawa S."/>
            <person name="Sagara H."/>
            <person name="Miura T."/>
            <person name="Yokobori S."/>
            <person name="Miyagawa K."/>
            <person name="Suzuki Y."/>
            <person name="Kubo T."/>
            <person name="Oyama M."/>
            <person name="Kohara Y."/>
            <person name="Fujiyama A."/>
            <person name="Arakawa K."/>
            <person name="Katayama T."/>
            <person name="Toyoda A."/>
            <person name="Kunieda T."/>
        </authorList>
    </citation>
    <scope>NUCLEOTIDE SEQUENCE [LARGE SCALE GENOMIC DNA]</scope>
    <source>
        <strain evidence="16 17">YOKOZUNA-1</strain>
    </source>
</reference>
<evidence type="ECO:0000256" key="10">
    <source>
        <dbReference type="ARBA" id="ARBA00022840"/>
    </source>
</evidence>
<dbReference type="STRING" id="947166.A0A1D1W0Z9"/>
<evidence type="ECO:0000256" key="2">
    <source>
        <dbReference type="ARBA" id="ARBA00008874"/>
    </source>
</evidence>
<dbReference type="Proteomes" id="UP000186922">
    <property type="component" value="Unassembled WGS sequence"/>
</dbReference>
<evidence type="ECO:0000256" key="12">
    <source>
        <dbReference type="ARBA" id="ARBA00048679"/>
    </source>
</evidence>
<name>A0A1D1W0Z9_RAMVA</name>
<dbReference type="InterPro" id="IPR000719">
    <property type="entry name" value="Prot_kinase_dom"/>
</dbReference>
<proteinExistence type="inferred from homology"/>
<protein>
    <recommendedName>
        <fullName evidence="3">non-specific serine/threonine protein kinase</fullName>
        <ecNumber evidence="3">2.7.11.1</ecNumber>
    </recommendedName>
</protein>
<keyword evidence="10 13" id="KW-0067">ATP-binding</keyword>
<evidence type="ECO:0000256" key="11">
    <source>
        <dbReference type="ARBA" id="ARBA00047899"/>
    </source>
</evidence>
<evidence type="ECO:0000259" key="15">
    <source>
        <dbReference type="PROSITE" id="PS50011"/>
    </source>
</evidence>
<feature type="binding site" evidence="13">
    <location>
        <position position="66"/>
    </location>
    <ligand>
        <name>ATP</name>
        <dbReference type="ChEBI" id="CHEBI:30616"/>
    </ligand>
</feature>
<dbReference type="PROSITE" id="PS50011">
    <property type="entry name" value="PROTEIN_KINASE_DOM"/>
    <property type="match status" value="1"/>
</dbReference>
<evidence type="ECO:0000256" key="4">
    <source>
        <dbReference type="ARBA" id="ARBA00022490"/>
    </source>
</evidence>
<organism evidence="16 17">
    <name type="scientific">Ramazzottius varieornatus</name>
    <name type="common">Water bear</name>
    <name type="synonym">Tardigrade</name>
    <dbReference type="NCBI Taxonomy" id="947166"/>
    <lineage>
        <taxon>Eukaryota</taxon>
        <taxon>Metazoa</taxon>
        <taxon>Ecdysozoa</taxon>
        <taxon>Tardigrada</taxon>
        <taxon>Eutardigrada</taxon>
        <taxon>Parachela</taxon>
        <taxon>Hypsibioidea</taxon>
        <taxon>Ramazzottiidae</taxon>
        <taxon>Ramazzottius</taxon>
    </lineage>
</organism>
<dbReference type="GO" id="GO:0005737">
    <property type="term" value="C:cytoplasm"/>
    <property type="evidence" value="ECO:0007669"/>
    <property type="project" value="UniProtKB-SubCell"/>
</dbReference>
<dbReference type="FunFam" id="3.30.200.20:FF:000114">
    <property type="entry name" value="serine/threonine-protein kinase OSR1 isoform X1"/>
    <property type="match status" value="1"/>
</dbReference>
<comment type="subcellular location">
    <subcellularLocation>
        <location evidence="1">Cytoplasm</location>
    </subcellularLocation>
</comment>
<dbReference type="CDD" id="cd06610">
    <property type="entry name" value="STKc_OSR1_SPAK"/>
    <property type="match status" value="1"/>
</dbReference>
<evidence type="ECO:0000256" key="9">
    <source>
        <dbReference type="ARBA" id="ARBA00022777"/>
    </source>
</evidence>
<evidence type="ECO:0000256" key="14">
    <source>
        <dbReference type="SAM" id="MobiDB-lite"/>
    </source>
</evidence>
<dbReference type="Pfam" id="PF12202">
    <property type="entry name" value="OSR1_C"/>
    <property type="match status" value="1"/>
</dbReference>